<evidence type="ECO:0000313" key="3">
    <source>
        <dbReference type="Proteomes" id="UP000694843"/>
    </source>
</evidence>
<feature type="compositionally biased region" description="Basic and acidic residues" evidence="1">
    <location>
        <begin position="118"/>
        <end position="132"/>
    </location>
</feature>
<reference evidence="4" key="1">
    <citation type="submission" date="2025-08" db="UniProtKB">
        <authorList>
            <consortium name="RefSeq"/>
        </authorList>
    </citation>
    <scope>IDENTIFICATION</scope>
    <source>
        <tissue evidence="4">Whole organism</tissue>
    </source>
</reference>
<dbReference type="RefSeq" id="XP_018011469.1">
    <property type="nucleotide sequence ID" value="XM_018155980.2"/>
</dbReference>
<evidence type="ECO:0000256" key="2">
    <source>
        <dbReference type="SAM" id="SignalP"/>
    </source>
</evidence>
<accession>A0A8B7NCZ7</accession>
<dbReference type="AlphaFoldDB" id="A0A8B7NCZ7"/>
<evidence type="ECO:0000256" key="1">
    <source>
        <dbReference type="SAM" id="MobiDB-lite"/>
    </source>
</evidence>
<sequence>MSWTFKLALLAAASSVSLGDGTMKVGAIMDRCLANGDCLIYSSICVIRNRPRPEGRHFYLVISAADLLSYFETGEETTVPSTTTPDPAVDVVVNNGTTARAELPNHDRASITEATPENAEHERFRRSKEQETAKASSNYEQLTELSRILGERNLLKHSRAGDKNLQSGILMDDEYQYLHRKVRSSDSFQPLKGNALQDDAVVDAFTAPEIFEKFVIGDPSENEDAEYIDYTYFDDEGGFVIYKYKYNATCHPKSCSSGIQFYPHPKYCNAYFVCDFKRDVAAVPVICPTNTYFDVNKSACRRPELNPTTMCNPTFDCSGVMSTP</sequence>
<dbReference type="SUPFAM" id="SSF57625">
    <property type="entry name" value="Invertebrate chitin-binding proteins"/>
    <property type="match status" value="1"/>
</dbReference>
<dbReference type="Pfam" id="PF01607">
    <property type="entry name" value="CBM_14"/>
    <property type="match status" value="1"/>
</dbReference>
<evidence type="ECO:0000313" key="4">
    <source>
        <dbReference type="RefSeq" id="XP_018011469.1"/>
    </source>
</evidence>
<feature type="signal peptide" evidence="2">
    <location>
        <begin position="1"/>
        <end position="19"/>
    </location>
</feature>
<feature type="chain" id="PRO_5043512563" evidence="2">
    <location>
        <begin position="20"/>
        <end position="324"/>
    </location>
</feature>
<dbReference type="KEGG" id="hazt:108668736"/>
<keyword evidence="2" id="KW-0732">Signal</keyword>
<protein>
    <submittedName>
        <fullName evidence="4">Uncharacterized protein LOC108668736 isoform X1</fullName>
    </submittedName>
</protein>
<dbReference type="SMART" id="SM00494">
    <property type="entry name" value="ChtBD2"/>
    <property type="match status" value="1"/>
</dbReference>
<dbReference type="InterPro" id="IPR036508">
    <property type="entry name" value="Chitin-bd_dom_sf"/>
</dbReference>
<dbReference type="InterPro" id="IPR002557">
    <property type="entry name" value="Chitin-bd_dom"/>
</dbReference>
<keyword evidence="3" id="KW-1185">Reference proteome</keyword>
<dbReference type="Proteomes" id="UP000694843">
    <property type="component" value="Unplaced"/>
</dbReference>
<dbReference type="GO" id="GO:0005576">
    <property type="term" value="C:extracellular region"/>
    <property type="evidence" value="ECO:0007669"/>
    <property type="project" value="InterPro"/>
</dbReference>
<dbReference type="PROSITE" id="PS50940">
    <property type="entry name" value="CHIT_BIND_II"/>
    <property type="match status" value="1"/>
</dbReference>
<dbReference type="GO" id="GO:0008061">
    <property type="term" value="F:chitin binding"/>
    <property type="evidence" value="ECO:0007669"/>
    <property type="project" value="InterPro"/>
</dbReference>
<dbReference type="Gene3D" id="2.170.140.10">
    <property type="entry name" value="Chitin binding domain"/>
    <property type="match status" value="1"/>
</dbReference>
<gene>
    <name evidence="4" type="primary">LOC108668736</name>
</gene>
<name>A0A8B7NCZ7_HYAAZ</name>
<dbReference type="GeneID" id="108668736"/>
<proteinExistence type="predicted"/>
<feature type="region of interest" description="Disordered" evidence="1">
    <location>
        <begin position="113"/>
        <end position="139"/>
    </location>
</feature>
<organism evidence="3 4">
    <name type="scientific">Hyalella azteca</name>
    <name type="common">Amphipod</name>
    <dbReference type="NCBI Taxonomy" id="294128"/>
    <lineage>
        <taxon>Eukaryota</taxon>
        <taxon>Metazoa</taxon>
        <taxon>Ecdysozoa</taxon>
        <taxon>Arthropoda</taxon>
        <taxon>Crustacea</taxon>
        <taxon>Multicrustacea</taxon>
        <taxon>Malacostraca</taxon>
        <taxon>Eumalacostraca</taxon>
        <taxon>Peracarida</taxon>
        <taxon>Amphipoda</taxon>
        <taxon>Senticaudata</taxon>
        <taxon>Talitrida</taxon>
        <taxon>Talitroidea</taxon>
        <taxon>Hyalellidae</taxon>
        <taxon>Hyalella</taxon>
    </lineage>
</organism>